<keyword evidence="8" id="KW-0997">Cell inner membrane</keyword>
<evidence type="ECO:0000256" key="3">
    <source>
        <dbReference type="ARBA" id="ARBA00022618"/>
    </source>
</evidence>
<gene>
    <name evidence="8" type="primary">ftsL</name>
    <name evidence="10" type="ORF">DFR27_1264</name>
</gene>
<proteinExistence type="inferred from homology"/>
<sequence length="88" mass="9982">MKSYMLVFLLLIAVVLSSIKVVSGSYSSRQMFSRLHELEQEYSALIVERGRLLIERSSLTTPAKIEAAARDELEMRVPTVDEVRVINP</sequence>
<keyword evidence="5 8" id="KW-1133">Transmembrane helix</keyword>
<evidence type="ECO:0000256" key="6">
    <source>
        <dbReference type="ARBA" id="ARBA00023136"/>
    </source>
</evidence>
<dbReference type="InterPro" id="IPR011922">
    <property type="entry name" value="Cell_div_FtsL"/>
</dbReference>
<dbReference type="GO" id="GO:0032153">
    <property type="term" value="C:cell division site"/>
    <property type="evidence" value="ECO:0007669"/>
    <property type="project" value="UniProtKB-UniRule"/>
</dbReference>
<keyword evidence="6 8" id="KW-0472">Membrane</keyword>
<keyword evidence="7 8" id="KW-0131">Cell cycle</keyword>
<evidence type="ECO:0000313" key="10">
    <source>
        <dbReference type="EMBL" id="RMA81444.1"/>
    </source>
</evidence>
<keyword evidence="2 8" id="KW-1003">Cell membrane</keyword>
<dbReference type="GO" id="GO:0043093">
    <property type="term" value="P:FtsZ-dependent cytokinesis"/>
    <property type="evidence" value="ECO:0007669"/>
    <property type="project" value="UniProtKB-UniRule"/>
</dbReference>
<keyword evidence="3 8" id="KW-0132">Cell division</keyword>
<comment type="caution">
    <text evidence="10">The sequence shown here is derived from an EMBL/GenBank/DDBJ whole genome shotgun (WGS) entry which is preliminary data.</text>
</comment>
<evidence type="ECO:0000313" key="11">
    <source>
        <dbReference type="Proteomes" id="UP000267187"/>
    </source>
</evidence>
<evidence type="ECO:0000256" key="2">
    <source>
        <dbReference type="ARBA" id="ARBA00022475"/>
    </source>
</evidence>
<comment type="similarity">
    <text evidence="8">Belongs to the FtsL family.</text>
</comment>
<dbReference type="Proteomes" id="UP000267187">
    <property type="component" value="Unassembled WGS sequence"/>
</dbReference>
<dbReference type="AlphaFoldDB" id="A0A3M0AB46"/>
<reference evidence="10 11" key="1">
    <citation type="submission" date="2018-10" db="EMBL/GenBank/DDBJ databases">
        <title>Genomic Encyclopedia of Type Strains, Phase IV (KMG-IV): sequencing the most valuable type-strain genomes for metagenomic binning, comparative biology and taxonomic classification.</title>
        <authorList>
            <person name="Goeker M."/>
        </authorList>
    </citation>
    <scope>NUCLEOTIDE SEQUENCE [LARGE SCALE GENOMIC DNA]</scope>
    <source>
        <strain evidence="10 11">DSM 25080</strain>
    </source>
</reference>
<name>A0A3M0AB46_9GAMM</name>
<evidence type="ECO:0000256" key="4">
    <source>
        <dbReference type="ARBA" id="ARBA00022692"/>
    </source>
</evidence>
<dbReference type="PANTHER" id="PTHR37479">
    <property type="entry name" value="CELL DIVISION PROTEIN FTSL"/>
    <property type="match status" value="1"/>
</dbReference>
<dbReference type="RefSeq" id="WP_121876583.1">
    <property type="nucleotide sequence ID" value="NZ_REFJ01000002.1"/>
</dbReference>
<dbReference type="NCBIfam" id="TIGR02209">
    <property type="entry name" value="ftsL_broad"/>
    <property type="match status" value="1"/>
</dbReference>
<protein>
    <recommendedName>
        <fullName evidence="8 9">Cell division protein FtsL</fullName>
    </recommendedName>
</protein>
<dbReference type="EMBL" id="REFJ01000002">
    <property type="protein sequence ID" value="RMA81444.1"/>
    <property type="molecule type" value="Genomic_DNA"/>
</dbReference>
<comment type="subcellular location">
    <subcellularLocation>
        <location evidence="8">Cell inner membrane</location>
        <topology evidence="8">Single-pass type II membrane protein</topology>
    </subcellularLocation>
    <subcellularLocation>
        <location evidence="1">Cell membrane</location>
        <topology evidence="1">Single-pass type II membrane protein</topology>
    </subcellularLocation>
    <text evidence="8">Localizes to the division septum where it forms a ring structure.</text>
</comment>
<evidence type="ECO:0000256" key="8">
    <source>
        <dbReference type="HAMAP-Rule" id="MF_00910"/>
    </source>
</evidence>
<dbReference type="HAMAP" id="MF_00910">
    <property type="entry name" value="FtsL"/>
    <property type="match status" value="1"/>
</dbReference>
<evidence type="ECO:0000256" key="9">
    <source>
        <dbReference type="NCBIfam" id="TIGR02209"/>
    </source>
</evidence>
<keyword evidence="11" id="KW-1185">Reference proteome</keyword>
<organism evidence="10 11">
    <name type="scientific">Umboniibacter marinipuniceus</name>
    <dbReference type="NCBI Taxonomy" id="569599"/>
    <lineage>
        <taxon>Bacteria</taxon>
        <taxon>Pseudomonadati</taxon>
        <taxon>Pseudomonadota</taxon>
        <taxon>Gammaproteobacteria</taxon>
        <taxon>Cellvibrionales</taxon>
        <taxon>Cellvibrionaceae</taxon>
        <taxon>Umboniibacter</taxon>
    </lineage>
</organism>
<comment type="function">
    <text evidence="8">Essential cell division protein. May link together the upstream cell division proteins, which are predominantly cytoplasmic, with the downstream cell division proteins, which are predominantly periplasmic.</text>
</comment>
<keyword evidence="4 8" id="KW-0812">Transmembrane</keyword>
<dbReference type="GO" id="GO:0005886">
    <property type="term" value="C:plasma membrane"/>
    <property type="evidence" value="ECO:0007669"/>
    <property type="project" value="UniProtKB-SubCell"/>
</dbReference>
<dbReference type="Pfam" id="PF04999">
    <property type="entry name" value="FtsL"/>
    <property type="match status" value="1"/>
</dbReference>
<evidence type="ECO:0000256" key="7">
    <source>
        <dbReference type="ARBA" id="ARBA00023306"/>
    </source>
</evidence>
<evidence type="ECO:0000256" key="5">
    <source>
        <dbReference type="ARBA" id="ARBA00022989"/>
    </source>
</evidence>
<accession>A0A3M0AB46</accession>
<dbReference type="PANTHER" id="PTHR37479:SF1">
    <property type="entry name" value="CELL DIVISION PROTEIN FTSL"/>
    <property type="match status" value="1"/>
</dbReference>
<dbReference type="OrthoDB" id="5298556at2"/>
<comment type="subunit">
    <text evidence="8">Part of a complex composed of FtsB, FtsL and FtsQ.</text>
</comment>
<evidence type="ECO:0000256" key="1">
    <source>
        <dbReference type="ARBA" id="ARBA00004401"/>
    </source>
</evidence>